<dbReference type="AlphaFoldDB" id="A0A258DAD4"/>
<dbReference type="InterPro" id="IPR000524">
    <property type="entry name" value="Tscrpt_reg_HTH_GntR"/>
</dbReference>
<feature type="domain" description="HTH gntR-type" evidence="4">
    <location>
        <begin position="62"/>
        <end position="121"/>
    </location>
</feature>
<evidence type="ECO:0000256" key="3">
    <source>
        <dbReference type="ARBA" id="ARBA00023163"/>
    </source>
</evidence>
<dbReference type="Proteomes" id="UP000215616">
    <property type="component" value="Unassembled WGS sequence"/>
</dbReference>
<dbReference type="Pfam" id="PF00392">
    <property type="entry name" value="GntR"/>
    <property type="match status" value="1"/>
</dbReference>
<keyword evidence="2" id="KW-0238">DNA-binding</keyword>
<dbReference type="Gene3D" id="1.10.10.10">
    <property type="entry name" value="Winged helix-like DNA-binding domain superfamily/Winged helix DNA-binding domain"/>
    <property type="match status" value="1"/>
</dbReference>
<keyword evidence="1" id="KW-0805">Transcription regulation</keyword>
<dbReference type="InterPro" id="IPR036390">
    <property type="entry name" value="WH_DNA-bd_sf"/>
</dbReference>
<evidence type="ECO:0000313" key="5">
    <source>
        <dbReference type="EMBL" id="OYX04771.1"/>
    </source>
</evidence>
<reference evidence="5 6" key="1">
    <citation type="submission" date="2017-03" db="EMBL/GenBank/DDBJ databases">
        <title>Lifting the veil on microbial sulfur biogeochemistry in mining wastewaters.</title>
        <authorList>
            <person name="Kantor R.S."/>
            <person name="Colenbrander Nelson T."/>
            <person name="Marshall S."/>
            <person name="Bennett D."/>
            <person name="Apte S."/>
            <person name="Camacho D."/>
            <person name="Thomas B.C."/>
            <person name="Warren L.A."/>
            <person name="Banfield J.F."/>
        </authorList>
    </citation>
    <scope>NUCLEOTIDE SEQUENCE [LARGE SCALE GENOMIC DNA]</scope>
    <source>
        <strain evidence="5">32-67-7</strain>
    </source>
</reference>
<dbReference type="EMBL" id="NCDQ01000061">
    <property type="protein sequence ID" value="OYX04771.1"/>
    <property type="molecule type" value="Genomic_DNA"/>
</dbReference>
<keyword evidence="3" id="KW-0804">Transcription</keyword>
<accession>A0A258DAD4</accession>
<evidence type="ECO:0000256" key="1">
    <source>
        <dbReference type="ARBA" id="ARBA00023015"/>
    </source>
</evidence>
<evidence type="ECO:0000256" key="2">
    <source>
        <dbReference type="ARBA" id="ARBA00023125"/>
    </source>
</evidence>
<protein>
    <recommendedName>
        <fullName evidence="4">HTH gntR-type domain-containing protein</fullName>
    </recommendedName>
</protein>
<comment type="caution">
    <text evidence="5">The sequence shown here is derived from an EMBL/GenBank/DDBJ whole genome shotgun (WGS) entry which is preliminary data.</text>
</comment>
<organism evidence="5 6">
    <name type="scientific">Caulobacter vibrioides</name>
    <name type="common">Caulobacter crescentus</name>
    <dbReference type="NCBI Taxonomy" id="155892"/>
    <lineage>
        <taxon>Bacteria</taxon>
        <taxon>Pseudomonadati</taxon>
        <taxon>Pseudomonadota</taxon>
        <taxon>Alphaproteobacteria</taxon>
        <taxon>Caulobacterales</taxon>
        <taxon>Caulobacteraceae</taxon>
        <taxon>Caulobacter</taxon>
    </lineage>
</organism>
<evidence type="ECO:0000313" key="6">
    <source>
        <dbReference type="Proteomes" id="UP000215616"/>
    </source>
</evidence>
<name>A0A258DAD4_CAUVI</name>
<dbReference type="SMART" id="SM00345">
    <property type="entry name" value="HTH_GNTR"/>
    <property type="match status" value="1"/>
</dbReference>
<dbReference type="GO" id="GO:0003677">
    <property type="term" value="F:DNA binding"/>
    <property type="evidence" value="ECO:0007669"/>
    <property type="project" value="UniProtKB-KW"/>
</dbReference>
<gene>
    <name evidence="5" type="ORF">B7Z12_05540</name>
</gene>
<dbReference type="SUPFAM" id="SSF46785">
    <property type="entry name" value="Winged helix' DNA-binding domain"/>
    <property type="match status" value="1"/>
</dbReference>
<proteinExistence type="predicted"/>
<dbReference type="InterPro" id="IPR036388">
    <property type="entry name" value="WH-like_DNA-bd_sf"/>
</dbReference>
<dbReference type="GO" id="GO:0003700">
    <property type="term" value="F:DNA-binding transcription factor activity"/>
    <property type="evidence" value="ECO:0007669"/>
    <property type="project" value="InterPro"/>
</dbReference>
<sequence length="249" mass="26903">MRNDLGSMGRIVAHRINHPQPSAVRRPEQRGFDRRGLIHGPTVVSPKLETDVGRDRDPFDRALTALRARLVRSGPLQGAPLLVTPLAAELGVSPTPVREALAWLAGEGVIARRAGGYAAHVHDRRSLSRLYELAGLLADAVLAEAPPEGAVRAHLVVARGDPLAELSAEPASILDALLARIQAQLAPFRAAEDAVLDSLDRDGIARTIAEISRSDQGWRALRVQVRRYYRRRARHAGDILGSALSATPV</sequence>
<evidence type="ECO:0000259" key="4">
    <source>
        <dbReference type="SMART" id="SM00345"/>
    </source>
</evidence>